<dbReference type="SMART" id="SM00325">
    <property type="entry name" value="RhoGEF"/>
    <property type="match status" value="1"/>
</dbReference>
<dbReference type="SUPFAM" id="SSF50729">
    <property type="entry name" value="PH domain-like"/>
    <property type="match status" value="2"/>
</dbReference>
<evidence type="ECO:0000256" key="3">
    <source>
        <dbReference type="ARBA" id="ARBA00022658"/>
    </source>
</evidence>
<feature type="compositionally biased region" description="Polar residues" evidence="9">
    <location>
        <begin position="311"/>
        <end position="337"/>
    </location>
</feature>
<gene>
    <name evidence="13" type="ORF">V9T40_008719</name>
</gene>
<dbReference type="AlphaFoldDB" id="A0AAN9Y669"/>
<dbReference type="PROSITE" id="PS50010">
    <property type="entry name" value="DH_2"/>
    <property type="match status" value="1"/>
</dbReference>
<evidence type="ECO:0000256" key="6">
    <source>
        <dbReference type="ARBA" id="ARBA00022833"/>
    </source>
</evidence>
<keyword evidence="6" id="KW-0862">Zinc</keyword>
<dbReference type="SMART" id="SM00064">
    <property type="entry name" value="FYVE"/>
    <property type="match status" value="1"/>
</dbReference>
<dbReference type="GO" id="GO:0008270">
    <property type="term" value="F:zinc ion binding"/>
    <property type="evidence" value="ECO:0007669"/>
    <property type="project" value="UniProtKB-KW"/>
</dbReference>
<evidence type="ECO:0000313" key="14">
    <source>
        <dbReference type="Proteomes" id="UP001367676"/>
    </source>
</evidence>
<dbReference type="Proteomes" id="UP001367676">
    <property type="component" value="Unassembled WGS sequence"/>
</dbReference>
<dbReference type="GO" id="GO:0005856">
    <property type="term" value="C:cytoskeleton"/>
    <property type="evidence" value="ECO:0007669"/>
    <property type="project" value="UniProtKB-SubCell"/>
</dbReference>
<dbReference type="GO" id="GO:0005737">
    <property type="term" value="C:cytoplasm"/>
    <property type="evidence" value="ECO:0007669"/>
    <property type="project" value="TreeGrafter"/>
</dbReference>
<feature type="domain" description="PH" evidence="10">
    <location>
        <begin position="691"/>
        <end position="786"/>
    </location>
</feature>
<keyword evidence="4" id="KW-0479">Metal-binding</keyword>
<dbReference type="Gene3D" id="2.30.29.30">
    <property type="entry name" value="Pleckstrin-homology domain (PH domain)/Phosphotyrosine-binding domain (PTB)"/>
    <property type="match status" value="2"/>
</dbReference>
<dbReference type="Pfam" id="PF00169">
    <property type="entry name" value="PH"/>
    <property type="match status" value="2"/>
</dbReference>
<dbReference type="Pfam" id="PF00621">
    <property type="entry name" value="RhoGEF"/>
    <property type="match status" value="1"/>
</dbReference>
<feature type="region of interest" description="Disordered" evidence="9">
    <location>
        <begin position="127"/>
        <end position="151"/>
    </location>
</feature>
<evidence type="ECO:0000256" key="1">
    <source>
        <dbReference type="ARBA" id="ARBA00004245"/>
    </source>
</evidence>
<comment type="caution">
    <text evidence="13">The sequence shown here is derived from an EMBL/GenBank/DDBJ whole genome shotgun (WGS) entry which is preliminary data.</text>
</comment>
<evidence type="ECO:0000259" key="11">
    <source>
        <dbReference type="PROSITE" id="PS50010"/>
    </source>
</evidence>
<dbReference type="InterPro" id="IPR011993">
    <property type="entry name" value="PH-like_dom_sf"/>
</dbReference>
<keyword evidence="2" id="KW-0963">Cytoplasm</keyword>
<dbReference type="InterPro" id="IPR035899">
    <property type="entry name" value="DBL_dom_sf"/>
</dbReference>
<feature type="compositionally biased region" description="Basic and acidic residues" evidence="9">
    <location>
        <begin position="449"/>
        <end position="459"/>
    </location>
</feature>
<evidence type="ECO:0000256" key="7">
    <source>
        <dbReference type="ARBA" id="ARBA00023212"/>
    </source>
</evidence>
<evidence type="ECO:0000313" key="13">
    <source>
        <dbReference type="EMBL" id="KAK7601278.1"/>
    </source>
</evidence>
<sequence length="1046" mass="120311">MTPRSRANCIPLTEYSFSDSTAPSKPVFDVSPPSKPVKCKTCSSGLDSLDVLIDAKFASSSLLHLVDENYDSLLDRSLTDETAPLIDEEIDRHTSPAGRIKPPLLPKPQHIPPKLPAESEIRNTNPFRQEQPPVESNANHSNGTNPFHLKRRSTNPFDFLIDVQEVPPETNNNFDLLIAEKYQNQLHQQQAQQNQNLVQVVNEYQIHQQQVQQHFLHQQNQVHRTSEYQRQVQQRTPETVEGNVNNLISNYQQQHVQNHQSHLSLSAVNLVASLDDIHKQFNSDKECLIEKDYSSYSRCVKKQFEQETAKSNRSSWKSNCSDLENGDGSLSRSSSIAENDHGWLKVSPRSSSSGGSPVIKNKIAKDEHLAGESVLDDDSVENSSSENSYSVRRRIKTWFGSFGKGTKSSKRRDSTFYVEQDEANKAMWDRASVSSGEERNAEEQNGDEDTQHSSGRELEINGTAQPMSERERKERKAFLVIQEMISSEKVFIDVLKLVTQDFVDYCKSIDADNPIIPEADMNKIINTLPQLKCFNEALLEDLEERFSNWQIEPRIADIIVKKGPFLKLFSTYIQNFEKQCYYLDEFSHKYSRFGKAVKDFEASERCKKLTLKHYMLKPVQRLPQYRLLLEDYLSHQYPDSIDYENTEQALKIVCEVADHANRSVQQGVHLSKLLQLQSQLGNYEIIKPGREFVKEGELYKYSRKETHQRYFILLNDCLLYTSYYGSMFSLTVKHKLPLAGMKVCIPKIEDYNNEFNIITTTRSFTLRARSPEERDEWVSVLEKTIKEHNRKQLSFSPKFEPQNLEAKPLEIGKQAPVWIPDNRVTMCQVCTAEFKVTFRRHHCRACGKVVCGNCSDNKAPLQYRTFSADRVCDDCYKYLLKEFGESKAEMMKIIQNVLNLNDSDVLLMYDTIGSTFKKHDPHSSKKSFQKYIPKRLKEVPANESGVQSGWLHRKSHKSWKRFWFVLKEQVLYVYKASEDVKALETIPVLGYIVETFKESCSSYEDIDSKLVFQLAHAGQPPLVFYADTEAMADRWITALQDAVSIS</sequence>
<comment type="subcellular location">
    <subcellularLocation>
        <location evidence="1">Cytoplasm</location>
        <location evidence="1">Cytoskeleton</location>
    </subcellularLocation>
</comment>
<feature type="domain" description="PH" evidence="10">
    <location>
        <begin position="944"/>
        <end position="1044"/>
    </location>
</feature>
<evidence type="ECO:0000259" key="12">
    <source>
        <dbReference type="PROSITE" id="PS50178"/>
    </source>
</evidence>
<evidence type="ECO:0000256" key="8">
    <source>
        <dbReference type="PROSITE-ProRule" id="PRU00091"/>
    </source>
</evidence>
<keyword evidence="14" id="KW-1185">Reference proteome</keyword>
<dbReference type="Pfam" id="PF01363">
    <property type="entry name" value="FYVE"/>
    <property type="match status" value="1"/>
</dbReference>
<dbReference type="CDD" id="cd13237">
    <property type="entry name" value="PH2_FGD5_FGD6"/>
    <property type="match status" value="1"/>
</dbReference>
<keyword evidence="5 8" id="KW-0863">Zinc-finger</keyword>
<dbReference type="Gene3D" id="1.20.900.10">
    <property type="entry name" value="Dbl homology (DH) domain"/>
    <property type="match status" value="1"/>
</dbReference>
<proteinExistence type="predicted"/>
<protein>
    <recommendedName>
        <fullName evidence="15">FYVE, RhoGEF and PH domain-containing protein 6</fullName>
    </recommendedName>
</protein>
<dbReference type="InterPro" id="IPR013083">
    <property type="entry name" value="Znf_RING/FYVE/PHD"/>
</dbReference>
<dbReference type="EMBL" id="JBBCAQ010000010">
    <property type="protein sequence ID" value="KAK7601278.1"/>
    <property type="molecule type" value="Genomic_DNA"/>
</dbReference>
<dbReference type="CDD" id="cd13389">
    <property type="entry name" value="PH1_FGD5_FGD6"/>
    <property type="match status" value="1"/>
</dbReference>
<dbReference type="InterPro" id="IPR017455">
    <property type="entry name" value="Znf_FYVE-rel"/>
</dbReference>
<dbReference type="CDD" id="cd00160">
    <property type="entry name" value="RhoGEF"/>
    <property type="match status" value="1"/>
</dbReference>
<reference evidence="13 14" key="1">
    <citation type="submission" date="2024-03" db="EMBL/GenBank/DDBJ databases">
        <title>Adaptation during the transition from Ophiocordyceps entomopathogen to insect associate is accompanied by gene loss and intensified selection.</title>
        <authorList>
            <person name="Ward C.M."/>
            <person name="Onetto C.A."/>
            <person name="Borneman A.R."/>
        </authorList>
    </citation>
    <scope>NUCLEOTIDE SEQUENCE [LARGE SCALE GENOMIC DNA]</scope>
    <source>
        <strain evidence="13">AWRI1</strain>
        <tissue evidence="13">Single Adult Female</tissue>
    </source>
</reference>
<evidence type="ECO:0000256" key="2">
    <source>
        <dbReference type="ARBA" id="ARBA00022490"/>
    </source>
</evidence>
<keyword evidence="7" id="KW-0206">Cytoskeleton</keyword>
<dbReference type="PANTHER" id="PTHR12673:SF267">
    <property type="entry name" value="PROTEIN CBG10230"/>
    <property type="match status" value="1"/>
</dbReference>
<keyword evidence="3" id="KW-0344">Guanine-nucleotide releasing factor</keyword>
<feature type="region of interest" description="Disordered" evidence="9">
    <location>
        <begin position="427"/>
        <end position="471"/>
    </location>
</feature>
<name>A0AAN9Y669_9HEMI</name>
<dbReference type="SUPFAM" id="SSF48065">
    <property type="entry name" value="DBL homology domain (DH-domain)"/>
    <property type="match status" value="1"/>
</dbReference>
<dbReference type="PROSITE" id="PS50178">
    <property type="entry name" value="ZF_FYVE"/>
    <property type="match status" value="1"/>
</dbReference>
<dbReference type="PROSITE" id="PS50003">
    <property type="entry name" value="PH_DOMAIN"/>
    <property type="match status" value="2"/>
</dbReference>
<evidence type="ECO:0000256" key="5">
    <source>
        <dbReference type="ARBA" id="ARBA00022771"/>
    </source>
</evidence>
<feature type="domain" description="FYVE-type" evidence="12">
    <location>
        <begin position="821"/>
        <end position="880"/>
    </location>
</feature>
<dbReference type="PANTHER" id="PTHR12673">
    <property type="entry name" value="FACIOGENITAL DYSPLASIA PROTEIN"/>
    <property type="match status" value="1"/>
</dbReference>
<dbReference type="Gene3D" id="3.30.40.10">
    <property type="entry name" value="Zinc/RING finger domain, C3HC4 (zinc finger)"/>
    <property type="match status" value="1"/>
</dbReference>
<dbReference type="InterPro" id="IPR000219">
    <property type="entry name" value="DH_dom"/>
</dbReference>
<accession>A0AAN9Y669</accession>
<evidence type="ECO:0000256" key="9">
    <source>
        <dbReference type="SAM" id="MobiDB-lite"/>
    </source>
</evidence>
<evidence type="ECO:0000256" key="4">
    <source>
        <dbReference type="ARBA" id="ARBA00022723"/>
    </source>
</evidence>
<dbReference type="InterPro" id="IPR051092">
    <property type="entry name" value="FYVE_RhoGEF_PH"/>
</dbReference>
<feature type="region of interest" description="Disordered" evidence="9">
    <location>
        <begin position="311"/>
        <end position="365"/>
    </location>
</feature>
<feature type="compositionally biased region" description="Polar residues" evidence="9">
    <location>
        <begin position="127"/>
        <end position="145"/>
    </location>
</feature>
<dbReference type="InterPro" id="IPR001849">
    <property type="entry name" value="PH_domain"/>
</dbReference>
<evidence type="ECO:0000259" key="10">
    <source>
        <dbReference type="PROSITE" id="PS50003"/>
    </source>
</evidence>
<evidence type="ECO:0008006" key="15">
    <source>
        <dbReference type="Google" id="ProtNLM"/>
    </source>
</evidence>
<dbReference type="InterPro" id="IPR000306">
    <property type="entry name" value="Znf_FYVE"/>
</dbReference>
<feature type="domain" description="DH" evidence="11">
    <location>
        <begin position="476"/>
        <end position="663"/>
    </location>
</feature>
<feature type="compositionally biased region" description="Low complexity" evidence="9">
    <location>
        <begin position="347"/>
        <end position="357"/>
    </location>
</feature>
<dbReference type="GO" id="GO:0005085">
    <property type="term" value="F:guanyl-nucleotide exchange factor activity"/>
    <property type="evidence" value="ECO:0007669"/>
    <property type="project" value="UniProtKB-KW"/>
</dbReference>
<organism evidence="13 14">
    <name type="scientific">Parthenolecanium corni</name>
    <dbReference type="NCBI Taxonomy" id="536013"/>
    <lineage>
        <taxon>Eukaryota</taxon>
        <taxon>Metazoa</taxon>
        <taxon>Ecdysozoa</taxon>
        <taxon>Arthropoda</taxon>
        <taxon>Hexapoda</taxon>
        <taxon>Insecta</taxon>
        <taxon>Pterygota</taxon>
        <taxon>Neoptera</taxon>
        <taxon>Paraneoptera</taxon>
        <taxon>Hemiptera</taxon>
        <taxon>Sternorrhyncha</taxon>
        <taxon>Coccoidea</taxon>
        <taxon>Coccidae</taxon>
        <taxon>Parthenolecanium</taxon>
    </lineage>
</organism>
<dbReference type="SMART" id="SM00233">
    <property type="entry name" value="PH"/>
    <property type="match status" value="2"/>
</dbReference>